<dbReference type="InterPro" id="IPR011701">
    <property type="entry name" value="MFS"/>
</dbReference>
<keyword evidence="5 7" id="KW-1133">Transmembrane helix</keyword>
<dbReference type="Proteomes" id="UP000680067">
    <property type="component" value="Unassembled WGS sequence"/>
</dbReference>
<dbReference type="InterPro" id="IPR036259">
    <property type="entry name" value="MFS_trans_sf"/>
</dbReference>
<feature type="transmembrane region" description="Helical" evidence="7">
    <location>
        <begin position="382"/>
        <end position="400"/>
    </location>
</feature>
<feature type="transmembrane region" description="Helical" evidence="7">
    <location>
        <begin position="76"/>
        <end position="95"/>
    </location>
</feature>
<reference evidence="8" key="1">
    <citation type="submission" date="2021-04" db="EMBL/GenBank/DDBJ databases">
        <title>novel species isolated from subtropical streams in China.</title>
        <authorList>
            <person name="Lu H."/>
        </authorList>
    </citation>
    <scope>NUCLEOTIDE SEQUENCE</scope>
    <source>
        <strain evidence="8">LFS511W</strain>
    </source>
</reference>
<dbReference type="GO" id="GO:0022857">
    <property type="term" value="F:transmembrane transporter activity"/>
    <property type="evidence" value="ECO:0007669"/>
    <property type="project" value="InterPro"/>
</dbReference>
<feature type="transmembrane region" description="Helical" evidence="7">
    <location>
        <begin position="45"/>
        <end position="64"/>
    </location>
</feature>
<feature type="transmembrane region" description="Helical" evidence="7">
    <location>
        <begin position="134"/>
        <end position="156"/>
    </location>
</feature>
<dbReference type="PANTHER" id="PTHR23517:SF2">
    <property type="entry name" value="MULTIDRUG RESISTANCE PROTEIN MDTH"/>
    <property type="match status" value="1"/>
</dbReference>
<dbReference type="SUPFAM" id="SSF103473">
    <property type="entry name" value="MFS general substrate transporter"/>
    <property type="match status" value="1"/>
</dbReference>
<evidence type="ECO:0000256" key="4">
    <source>
        <dbReference type="ARBA" id="ARBA00022692"/>
    </source>
</evidence>
<evidence type="ECO:0000256" key="6">
    <source>
        <dbReference type="ARBA" id="ARBA00023136"/>
    </source>
</evidence>
<accession>A0A941DIE1</accession>
<comment type="caution">
    <text evidence="8">The sequence shown here is derived from an EMBL/GenBank/DDBJ whole genome shotgun (WGS) entry which is preliminary data.</text>
</comment>
<keyword evidence="4 7" id="KW-0812">Transmembrane</keyword>
<evidence type="ECO:0000256" key="2">
    <source>
        <dbReference type="ARBA" id="ARBA00022448"/>
    </source>
</evidence>
<evidence type="ECO:0000256" key="3">
    <source>
        <dbReference type="ARBA" id="ARBA00022475"/>
    </source>
</evidence>
<dbReference type="RefSeq" id="WP_212686846.1">
    <property type="nucleotide sequence ID" value="NZ_JAGSPN010000002.1"/>
</dbReference>
<dbReference type="Gene3D" id="1.20.1250.20">
    <property type="entry name" value="MFS general substrate transporter like domains"/>
    <property type="match status" value="1"/>
</dbReference>
<evidence type="ECO:0000313" key="9">
    <source>
        <dbReference type="Proteomes" id="UP000680067"/>
    </source>
</evidence>
<feature type="transmembrane region" description="Helical" evidence="7">
    <location>
        <begin position="101"/>
        <end position="122"/>
    </location>
</feature>
<name>A0A941DIE1_9BURK</name>
<comment type="subcellular location">
    <subcellularLocation>
        <location evidence="1">Cell membrane</location>
        <topology evidence="1">Multi-pass membrane protein</topology>
    </subcellularLocation>
</comment>
<feature type="transmembrane region" description="Helical" evidence="7">
    <location>
        <begin position="292"/>
        <end position="322"/>
    </location>
</feature>
<sequence>MRFSSQFSSRTHANLIYTGVAIASGGVALYTPLIVSQTGLKFSGFWAASILFGLNLGRVAGAWLGTRFPAIANHPFSVSGNILLEGIALYCLAFLDQAWALALFATIAGLGSGLSFPGLKFFLLKLRDLDQSALFARLSMSIRLGLVAGYLLAGWIPHETMQLVFLIVLLTFTGYGILMLIAMRGIVIKEQQAADPESLHGHAAQQVHARFHPRQLNQQAELPWLFYISNAVFWCLAMQPNISLSLHIPHFTPSIPVSTPFWVGALVIIALQMPVSKLAVRDQDHFRFLRFGYLGLFAGFATLVCFPQSAAAVIAAAVLISFGQIFYGPSLDVLTARFADKTNADTGRLMSRQMLYQSSGSMAGSLSGGILFDLAQRLQLPVLNWAALAVLALVMCWYSYRTIPALYKQAVHSQRQ</sequence>
<dbReference type="GO" id="GO:0005886">
    <property type="term" value="C:plasma membrane"/>
    <property type="evidence" value="ECO:0007669"/>
    <property type="project" value="UniProtKB-SubCell"/>
</dbReference>
<feature type="transmembrane region" description="Helical" evidence="7">
    <location>
        <begin position="224"/>
        <end position="242"/>
    </location>
</feature>
<gene>
    <name evidence="8" type="ORF">KDM89_05075</name>
</gene>
<keyword evidence="3" id="KW-1003">Cell membrane</keyword>
<evidence type="ECO:0000256" key="7">
    <source>
        <dbReference type="SAM" id="Phobius"/>
    </source>
</evidence>
<dbReference type="Pfam" id="PF07690">
    <property type="entry name" value="MFS_1"/>
    <property type="match status" value="1"/>
</dbReference>
<feature type="transmembrane region" description="Helical" evidence="7">
    <location>
        <begin position="262"/>
        <end position="280"/>
    </location>
</feature>
<dbReference type="PANTHER" id="PTHR23517">
    <property type="entry name" value="RESISTANCE PROTEIN MDTM, PUTATIVE-RELATED-RELATED"/>
    <property type="match status" value="1"/>
</dbReference>
<keyword evidence="9" id="KW-1185">Reference proteome</keyword>
<feature type="transmembrane region" description="Helical" evidence="7">
    <location>
        <begin position="162"/>
        <end position="182"/>
    </location>
</feature>
<dbReference type="InterPro" id="IPR050171">
    <property type="entry name" value="MFS_Transporters"/>
</dbReference>
<evidence type="ECO:0000313" key="8">
    <source>
        <dbReference type="EMBL" id="MBR7781502.1"/>
    </source>
</evidence>
<evidence type="ECO:0000256" key="1">
    <source>
        <dbReference type="ARBA" id="ARBA00004651"/>
    </source>
</evidence>
<dbReference type="EMBL" id="JAGSPN010000002">
    <property type="protein sequence ID" value="MBR7781502.1"/>
    <property type="molecule type" value="Genomic_DNA"/>
</dbReference>
<dbReference type="AlphaFoldDB" id="A0A941DIE1"/>
<keyword evidence="6 7" id="KW-0472">Membrane</keyword>
<organism evidence="8 9">
    <name type="scientific">Undibacterium luofuense</name>
    <dbReference type="NCBI Taxonomy" id="2828733"/>
    <lineage>
        <taxon>Bacteria</taxon>
        <taxon>Pseudomonadati</taxon>
        <taxon>Pseudomonadota</taxon>
        <taxon>Betaproteobacteria</taxon>
        <taxon>Burkholderiales</taxon>
        <taxon>Oxalobacteraceae</taxon>
        <taxon>Undibacterium</taxon>
    </lineage>
</organism>
<proteinExistence type="predicted"/>
<protein>
    <submittedName>
        <fullName evidence="8">MFS transporter</fullName>
    </submittedName>
</protein>
<feature type="transmembrane region" description="Helical" evidence="7">
    <location>
        <begin position="12"/>
        <end position="33"/>
    </location>
</feature>
<evidence type="ECO:0000256" key="5">
    <source>
        <dbReference type="ARBA" id="ARBA00022989"/>
    </source>
</evidence>
<keyword evidence="2" id="KW-0813">Transport</keyword>